<dbReference type="PANTHER" id="PTHR43222">
    <property type="entry name" value="NUDIX HYDROLASE 23"/>
    <property type="match status" value="1"/>
</dbReference>
<reference evidence="2" key="1">
    <citation type="submission" date="2021-01" db="EMBL/GenBank/DDBJ databases">
        <title>Description of Breznakiella homolactica.</title>
        <authorList>
            <person name="Song Y."/>
            <person name="Brune A."/>
        </authorList>
    </citation>
    <scope>NUCLEOTIDE SEQUENCE</scope>
    <source>
        <strain evidence="2">RmG30</strain>
    </source>
</reference>
<dbReference type="KEGG" id="bhc:JFL75_05265"/>
<evidence type="ECO:0000259" key="1">
    <source>
        <dbReference type="PROSITE" id="PS51462"/>
    </source>
</evidence>
<dbReference type="PROSITE" id="PS51462">
    <property type="entry name" value="NUDIX"/>
    <property type="match status" value="1"/>
</dbReference>
<dbReference type="SUPFAM" id="SSF55811">
    <property type="entry name" value="Nudix"/>
    <property type="match status" value="1"/>
</dbReference>
<dbReference type="EMBL" id="CP067089">
    <property type="protein sequence ID" value="QQO10330.1"/>
    <property type="molecule type" value="Genomic_DNA"/>
</dbReference>
<evidence type="ECO:0000313" key="2">
    <source>
        <dbReference type="EMBL" id="QQO10330.1"/>
    </source>
</evidence>
<dbReference type="PANTHER" id="PTHR43222:SF2">
    <property type="entry name" value="NUDIX HYDROLASE 23, CHLOROPLASTIC"/>
    <property type="match status" value="1"/>
</dbReference>
<evidence type="ECO:0000313" key="3">
    <source>
        <dbReference type="Proteomes" id="UP000595917"/>
    </source>
</evidence>
<gene>
    <name evidence="2" type="ORF">JFL75_05265</name>
</gene>
<organism evidence="2 3">
    <name type="scientific">Breznakiella homolactica</name>
    <dbReference type="NCBI Taxonomy" id="2798577"/>
    <lineage>
        <taxon>Bacteria</taxon>
        <taxon>Pseudomonadati</taxon>
        <taxon>Spirochaetota</taxon>
        <taxon>Spirochaetia</taxon>
        <taxon>Spirochaetales</taxon>
        <taxon>Breznakiellaceae</taxon>
        <taxon>Breznakiella</taxon>
    </lineage>
</organism>
<protein>
    <submittedName>
        <fullName evidence="2">NUDIX domain-containing protein</fullName>
    </submittedName>
</protein>
<sequence>MFTFCPSCASRNIRFENNKVFSCPDCGFLLYHNTAAATGCVISSGGRILVLVRNREPSKGKYDFPGGFVDPGEGALDGLRRECREEIGWDPGSGVTLFASFPNTYPYKGFTYNTCDLFFTIDVPGLSESDLRLDDENAAVQFVRPETISPDDMAFDSTRRALAAYLELGQNGLSGNM</sequence>
<accession>A0A7T7XPX3</accession>
<feature type="domain" description="Nudix hydrolase" evidence="1">
    <location>
        <begin position="32"/>
        <end position="168"/>
    </location>
</feature>
<dbReference type="Gene3D" id="3.90.79.10">
    <property type="entry name" value="Nucleoside Triphosphate Pyrophosphohydrolase"/>
    <property type="match status" value="1"/>
</dbReference>
<dbReference type="InterPro" id="IPR000086">
    <property type="entry name" value="NUDIX_hydrolase_dom"/>
</dbReference>
<dbReference type="Pfam" id="PF00293">
    <property type="entry name" value="NUDIX"/>
    <property type="match status" value="1"/>
</dbReference>
<name>A0A7T7XPX3_9SPIR</name>
<dbReference type="CDD" id="cd04681">
    <property type="entry name" value="NUDIX_Hydrolase"/>
    <property type="match status" value="1"/>
</dbReference>
<dbReference type="RefSeq" id="WP_215627634.1">
    <property type="nucleotide sequence ID" value="NZ_CP067089.2"/>
</dbReference>
<dbReference type="InterPro" id="IPR015797">
    <property type="entry name" value="NUDIX_hydrolase-like_dom_sf"/>
</dbReference>
<keyword evidence="3" id="KW-1185">Reference proteome</keyword>
<dbReference type="AlphaFoldDB" id="A0A7T7XPX3"/>
<proteinExistence type="predicted"/>
<dbReference type="Proteomes" id="UP000595917">
    <property type="component" value="Chromosome"/>
</dbReference>